<evidence type="ECO:0008006" key="9">
    <source>
        <dbReference type="Google" id="ProtNLM"/>
    </source>
</evidence>
<comment type="similarity">
    <text evidence="1">Belongs to the EGF domain peptide family.</text>
</comment>
<reference evidence="7 8" key="1">
    <citation type="journal article" date="2007" name="Science">
        <title>Sea anemone genome reveals ancestral eumetazoan gene repertoire and genomic organization.</title>
        <authorList>
            <person name="Putnam N.H."/>
            <person name="Srivastava M."/>
            <person name="Hellsten U."/>
            <person name="Dirks B."/>
            <person name="Chapman J."/>
            <person name="Salamov A."/>
            <person name="Terry A."/>
            <person name="Shapiro H."/>
            <person name="Lindquist E."/>
            <person name="Kapitonov V.V."/>
            <person name="Jurka J."/>
            <person name="Genikhovich G."/>
            <person name="Grigoriev I.V."/>
            <person name="Lucas S.M."/>
            <person name="Steele R.E."/>
            <person name="Finnerty J.R."/>
            <person name="Technau U."/>
            <person name="Martindale M.Q."/>
            <person name="Rokhsar D.S."/>
        </authorList>
    </citation>
    <scope>NUCLEOTIDE SEQUENCE [LARGE SCALE GENOMIC DNA]</scope>
    <source>
        <strain evidence="8">CH2 X CH6</strain>
    </source>
</reference>
<dbReference type="InterPro" id="IPR003609">
    <property type="entry name" value="Pan_app"/>
</dbReference>
<evidence type="ECO:0000313" key="7">
    <source>
        <dbReference type="EMBL" id="EDO38870.1"/>
    </source>
</evidence>
<dbReference type="SUPFAM" id="SSF49785">
    <property type="entry name" value="Galactose-binding domain-like"/>
    <property type="match status" value="1"/>
</dbReference>
<dbReference type="EMBL" id="DS469617">
    <property type="protein sequence ID" value="EDO38870.1"/>
    <property type="molecule type" value="Genomic_DNA"/>
</dbReference>
<sequence>MRLFWPENSFLRIIIYGMMVIGNFSLFPWLLLLRLVSGQQCESSYSIYGYEVKGHTIRESEAWDVVDCMSRCQSEFFCLSIAFRKTDRMCMLKNADRHTHAADFGPGSRGVQYMENMEPYNKRRVQTCADLKAARASAPNGYYRVTLASGRRLAVYCDMEDFGSFRVDYDFRYTGFFRIPSYPLAVYIVRTRSPHCFIRWYSFSLRYHPGIRILIPLAQERAAPGYLCRTNTRMCGSPTVKACPWGTKFKAQARTECLIVMMTGNVEGAFGCHQDITLNVSFMAILDCHLLDSTKINKDIFGSDKNNGTKLWQSKTSPFFIETITITSYISFLTNLLCIFKEVSVTCQQPFLLGFNIKIVRRLFEMSSSFDRPLVPAFLFLLLLIIRRSSVSGSQCHTSSPGMSLIGYDVISFSNMDLNSCWQHCRASIQCQSLNYFIRERKCVVNNRTIEQRPRDVGNDDNAMYFDNPYKAVIGSSPNLPALSCNEIRNTSSSAISGLHWLRHEQSGAEIQVFCNMSTGLIESCQEDQCKNNGTCQYLGNGNYTCECLEGFNGNNCEKGCGSHSRGLQSSIPNNSFTSSSAYSNCDPFKARIDNTAGYWAPATTTDPGDYLQIDLGPSHVICAVETQGGQHSGEWTTKYKLKHSMDGMNWTTYQEVFKGNTDDSTKEKRFITEPF</sequence>
<keyword evidence="2" id="KW-0245">EGF-like domain</keyword>
<dbReference type="Gene3D" id="2.60.120.260">
    <property type="entry name" value="Galactose-binding domain-like"/>
    <property type="match status" value="1"/>
</dbReference>
<dbReference type="Pfam" id="PF00008">
    <property type="entry name" value="EGF"/>
    <property type="match status" value="1"/>
</dbReference>
<keyword evidence="3" id="KW-1133">Transmembrane helix</keyword>
<feature type="disulfide bond" evidence="2">
    <location>
        <begin position="548"/>
        <end position="557"/>
    </location>
</feature>
<dbReference type="PANTHER" id="PTHR24543">
    <property type="entry name" value="MULTICOPPER OXIDASE-RELATED"/>
    <property type="match status" value="1"/>
</dbReference>
<feature type="domain" description="F5/8 type C" evidence="4">
    <location>
        <begin position="561"/>
        <end position="676"/>
    </location>
</feature>
<dbReference type="InterPro" id="IPR000421">
    <property type="entry name" value="FA58C"/>
</dbReference>
<dbReference type="Gene3D" id="3.50.4.10">
    <property type="entry name" value="Hepatocyte Growth Factor"/>
    <property type="match status" value="2"/>
</dbReference>
<evidence type="ECO:0000256" key="3">
    <source>
        <dbReference type="SAM" id="Phobius"/>
    </source>
</evidence>
<keyword evidence="8" id="KW-1185">Reference proteome</keyword>
<evidence type="ECO:0000256" key="1">
    <source>
        <dbReference type="ARBA" id="ARBA00006373"/>
    </source>
</evidence>
<feature type="domain" description="Apple" evidence="6">
    <location>
        <begin position="41"/>
        <end position="118"/>
    </location>
</feature>
<name>A7SBM9_NEMVE</name>
<keyword evidence="2" id="KW-1015">Disulfide bond</keyword>
<dbReference type="InterPro" id="IPR000742">
    <property type="entry name" value="EGF"/>
</dbReference>
<dbReference type="Proteomes" id="UP000001593">
    <property type="component" value="Unassembled WGS sequence"/>
</dbReference>
<accession>A7SBM9</accession>
<evidence type="ECO:0000256" key="2">
    <source>
        <dbReference type="PROSITE-ProRule" id="PRU00076"/>
    </source>
</evidence>
<dbReference type="SMART" id="SM00473">
    <property type="entry name" value="PAN_AP"/>
    <property type="match status" value="2"/>
</dbReference>
<protein>
    <recommendedName>
        <fullName evidence="9">EGF-like repeat and discoidin I-like domain-containing protein 3</fullName>
    </recommendedName>
</protein>
<evidence type="ECO:0000259" key="4">
    <source>
        <dbReference type="PROSITE" id="PS50022"/>
    </source>
</evidence>
<keyword evidence="3" id="KW-0812">Transmembrane</keyword>
<organism evidence="7 8">
    <name type="scientific">Nematostella vectensis</name>
    <name type="common">Starlet sea anemone</name>
    <dbReference type="NCBI Taxonomy" id="45351"/>
    <lineage>
        <taxon>Eukaryota</taxon>
        <taxon>Metazoa</taxon>
        <taxon>Cnidaria</taxon>
        <taxon>Anthozoa</taxon>
        <taxon>Hexacorallia</taxon>
        <taxon>Actiniaria</taxon>
        <taxon>Edwardsiidae</taxon>
        <taxon>Nematostella</taxon>
    </lineage>
</organism>
<dbReference type="Gene3D" id="2.10.25.10">
    <property type="entry name" value="Laminin"/>
    <property type="match status" value="1"/>
</dbReference>
<gene>
    <name evidence="7" type="ORF">NEMVEDRAFT_v1g244151</name>
</gene>
<dbReference type="PROSITE" id="PS00022">
    <property type="entry name" value="EGF_1"/>
    <property type="match status" value="1"/>
</dbReference>
<dbReference type="PANTHER" id="PTHR24543:SF335">
    <property type="entry name" value="EGF-LIKE REPEAT AND DISCOIDIN I-LIKE DOMAIN-CONTAINING PROTEIN 3"/>
    <property type="match status" value="1"/>
</dbReference>
<dbReference type="SMART" id="SM00181">
    <property type="entry name" value="EGF"/>
    <property type="match status" value="1"/>
</dbReference>
<dbReference type="AlphaFoldDB" id="A7SBM9"/>
<dbReference type="CDD" id="cd00054">
    <property type="entry name" value="EGF_CA"/>
    <property type="match status" value="1"/>
</dbReference>
<proteinExistence type="inferred from homology"/>
<dbReference type="InterPro" id="IPR008979">
    <property type="entry name" value="Galactose-bd-like_sf"/>
</dbReference>
<feature type="domain" description="EGF-like" evidence="5">
    <location>
        <begin position="521"/>
        <end position="558"/>
    </location>
</feature>
<dbReference type="InParanoid" id="A7SBM9"/>
<dbReference type="Pfam" id="PF00024">
    <property type="entry name" value="PAN_1"/>
    <property type="match status" value="2"/>
</dbReference>
<comment type="caution">
    <text evidence="2">Lacks conserved residue(s) required for the propagation of feature annotation.</text>
</comment>
<dbReference type="SUPFAM" id="SSF57196">
    <property type="entry name" value="EGF/Laminin"/>
    <property type="match status" value="1"/>
</dbReference>
<keyword evidence="3" id="KW-0472">Membrane</keyword>
<evidence type="ECO:0000259" key="5">
    <source>
        <dbReference type="PROSITE" id="PS50026"/>
    </source>
</evidence>
<dbReference type="Pfam" id="PF00754">
    <property type="entry name" value="F5_F8_type_C"/>
    <property type="match status" value="1"/>
</dbReference>
<evidence type="ECO:0000259" key="6">
    <source>
        <dbReference type="PROSITE" id="PS50948"/>
    </source>
</evidence>
<feature type="domain" description="Apple" evidence="6">
    <location>
        <begin position="396"/>
        <end position="470"/>
    </location>
</feature>
<dbReference type="HOGENOM" id="CLU_406703_0_0_1"/>
<evidence type="ECO:0000313" key="8">
    <source>
        <dbReference type="Proteomes" id="UP000001593"/>
    </source>
</evidence>
<dbReference type="PROSITE" id="PS50026">
    <property type="entry name" value="EGF_3"/>
    <property type="match status" value="1"/>
</dbReference>
<dbReference type="PROSITE" id="PS50948">
    <property type="entry name" value="PAN"/>
    <property type="match status" value="2"/>
</dbReference>
<dbReference type="PROSITE" id="PS50022">
    <property type="entry name" value="FA58C_3"/>
    <property type="match status" value="1"/>
</dbReference>
<dbReference type="SUPFAM" id="SSF57414">
    <property type="entry name" value="Hairpin loop containing domain-like"/>
    <property type="match status" value="2"/>
</dbReference>
<feature type="transmembrane region" description="Helical" evidence="3">
    <location>
        <begin position="13"/>
        <end position="33"/>
    </location>
</feature>